<dbReference type="OrthoDB" id="10371797at2759"/>
<dbReference type="EMBL" id="JAAAJB010000673">
    <property type="protein sequence ID" value="KAG0252315.1"/>
    <property type="molecule type" value="Genomic_DNA"/>
</dbReference>
<dbReference type="Proteomes" id="UP000807716">
    <property type="component" value="Unassembled WGS sequence"/>
</dbReference>
<evidence type="ECO:0000256" key="1">
    <source>
        <dbReference type="SAM" id="SignalP"/>
    </source>
</evidence>
<sequence length="77" mass="8500">MRFTVFVCIALIASVLSSDVASAAPSRNCTHCAVARREGIAQCNAQGNPPGCLAQVNWEYEECTCYCRPRCIPRKYQ</sequence>
<feature type="chain" id="PRO_5040441404" evidence="1">
    <location>
        <begin position="18"/>
        <end position="77"/>
    </location>
</feature>
<protein>
    <submittedName>
        <fullName evidence="2">Uncharacterized protein</fullName>
    </submittedName>
</protein>
<proteinExistence type="predicted"/>
<comment type="caution">
    <text evidence="2">The sequence shown here is derived from an EMBL/GenBank/DDBJ whole genome shotgun (WGS) entry which is preliminary data.</text>
</comment>
<reference evidence="2" key="1">
    <citation type="journal article" date="2020" name="Fungal Divers.">
        <title>Resolving the Mortierellaceae phylogeny through synthesis of multi-gene phylogenetics and phylogenomics.</title>
        <authorList>
            <person name="Vandepol N."/>
            <person name="Liber J."/>
            <person name="Desiro A."/>
            <person name="Na H."/>
            <person name="Kennedy M."/>
            <person name="Barry K."/>
            <person name="Grigoriev I.V."/>
            <person name="Miller A.N."/>
            <person name="O'Donnell K."/>
            <person name="Stajich J.E."/>
            <person name="Bonito G."/>
        </authorList>
    </citation>
    <scope>NUCLEOTIDE SEQUENCE</scope>
    <source>
        <strain evidence="2">BC1065</strain>
    </source>
</reference>
<dbReference type="AlphaFoldDB" id="A0A9P6TY76"/>
<feature type="signal peptide" evidence="1">
    <location>
        <begin position="1"/>
        <end position="17"/>
    </location>
</feature>
<keyword evidence="3" id="KW-1185">Reference proteome</keyword>
<keyword evidence="1" id="KW-0732">Signal</keyword>
<gene>
    <name evidence="2" type="ORF">DFQ27_008152</name>
</gene>
<evidence type="ECO:0000313" key="2">
    <source>
        <dbReference type="EMBL" id="KAG0252315.1"/>
    </source>
</evidence>
<name>A0A9P6TY76_9FUNG</name>
<accession>A0A9P6TY76</accession>
<evidence type="ECO:0000313" key="3">
    <source>
        <dbReference type="Proteomes" id="UP000807716"/>
    </source>
</evidence>
<organism evidence="2 3">
    <name type="scientific">Actinomortierella ambigua</name>
    <dbReference type="NCBI Taxonomy" id="1343610"/>
    <lineage>
        <taxon>Eukaryota</taxon>
        <taxon>Fungi</taxon>
        <taxon>Fungi incertae sedis</taxon>
        <taxon>Mucoromycota</taxon>
        <taxon>Mortierellomycotina</taxon>
        <taxon>Mortierellomycetes</taxon>
        <taxon>Mortierellales</taxon>
        <taxon>Mortierellaceae</taxon>
        <taxon>Actinomortierella</taxon>
    </lineage>
</organism>